<keyword evidence="1 5" id="KW-0479">Metal-binding</keyword>
<feature type="domain" description="C3H1-type" evidence="6">
    <location>
        <begin position="139"/>
        <end position="167"/>
    </location>
</feature>
<dbReference type="PANTHER" id="PTHR12547:SF18">
    <property type="entry name" value="PROTEIN TIS11"/>
    <property type="match status" value="1"/>
</dbReference>
<name>A0A8S1TIM5_PAROT</name>
<dbReference type="GO" id="GO:0003729">
    <property type="term" value="F:mRNA binding"/>
    <property type="evidence" value="ECO:0007669"/>
    <property type="project" value="InterPro"/>
</dbReference>
<dbReference type="OrthoDB" id="410307at2759"/>
<evidence type="ECO:0000256" key="3">
    <source>
        <dbReference type="ARBA" id="ARBA00022771"/>
    </source>
</evidence>
<dbReference type="FunFam" id="4.10.1000.10:FF:000018">
    <property type="entry name" value="Zinc finger protein"/>
    <property type="match status" value="1"/>
</dbReference>
<feature type="zinc finger region" description="C3H1-type" evidence="5">
    <location>
        <begin position="139"/>
        <end position="167"/>
    </location>
</feature>
<dbReference type="InterPro" id="IPR045877">
    <property type="entry name" value="ZFP36-like"/>
</dbReference>
<accession>A0A8S1TIM5</accession>
<gene>
    <name evidence="7" type="ORF">POCTA_138.1.T0250227</name>
</gene>
<dbReference type="Pfam" id="PF00642">
    <property type="entry name" value="zf-CCCH"/>
    <property type="match status" value="2"/>
</dbReference>
<feature type="zinc finger region" description="C3H1-type" evidence="5">
    <location>
        <begin position="178"/>
        <end position="206"/>
    </location>
</feature>
<dbReference type="PROSITE" id="PS50103">
    <property type="entry name" value="ZF_C3H1"/>
    <property type="match status" value="2"/>
</dbReference>
<dbReference type="GO" id="GO:0051252">
    <property type="term" value="P:regulation of RNA metabolic process"/>
    <property type="evidence" value="ECO:0007669"/>
    <property type="project" value="UniProtKB-ARBA"/>
</dbReference>
<evidence type="ECO:0000256" key="4">
    <source>
        <dbReference type="ARBA" id="ARBA00022833"/>
    </source>
</evidence>
<dbReference type="GO" id="GO:0010468">
    <property type="term" value="P:regulation of gene expression"/>
    <property type="evidence" value="ECO:0007669"/>
    <property type="project" value="UniProtKB-ARBA"/>
</dbReference>
<dbReference type="Proteomes" id="UP000683925">
    <property type="component" value="Unassembled WGS sequence"/>
</dbReference>
<protein>
    <recommendedName>
        <fullName evidence="6">C3H1-type domain-containing protein</fullName>
    </recommendedName>
</protein>
<sequence>MRILKQIVKNIYNFDIQILIRNAHQKGSRHQQYYYITFKILLFDISMGFLIRLNQIQSIFLINNKIVIIMECRIKISLLIYLMSNPTPAEIYINQINDYYQSVSTDDEDEQFQIDVQPKRKFFETIEEKRQYIEEYTKKKKTELCKNFELTGFCKFGDECSFAHGQLELQAKTHLHQKYKTKPCNRYFNQGFCPYGIRCQYLHDELKDQQKFEKFLQESYQQFGMKPIIARKYLNNSKRLDIQRFQQVLQKFTKNGFNVGLHTRSKFFVQLQENNQI</sequence>
<comment type="caution">
    <text evidence="7">The sequence shown here is derived from an EMBL/GenBank/DDBJ whole genome shotgun (WGS) entry which is preliminary data.</text>
</comment>
<reference evidence="7" key="1">
    <citation type="submission" date="2021-01" db="EMBL/GenBank/DDBJ databases">
        <authorList>
            <consortium name="Genoscope - CEA"/>
            <person name="William W."/>
        </authorList>
    </citation>
    <scope>NUCLEOTIDE SEQUENCE</scope>
</reference>
<dbReference type="SMART" id="SM00356">
    <property type="entry name" value="ZnF_C3H1"/>
    <property type="match status" value="2"/>
</dbReference>
<dbReference type="EMBL" id="CAJJDP010000025">
    <property type="protein sequence ID" value="CAD8151677.1"/>
    <property type="molecule type" value="Genomic_DNA"/>
</dbReference>
<keyword evidence="4 5" id="KW-0862">Zinc</keyword>
<dbReference type="OMA" id="HTRSKFF"/>
<dbReference type="PANTHER" id="PTHR12547">
    <property type="entry name" value="CCCH ZINC FINGER/TIS11-RELATED"/>
    <property type="match status" value="1"/>
</dbReference>
<evidence type="ECO:0000256" key="2">
    <source>
        <dbReference type="ARBA" id="ARBA00022737"/>
    </source>
</evidence>
<dbReference type="FunFam" id="4.10.1000.10:FF:000003">
    <property type="entry name" value="Zinc finger CCCH domain-containing protein"/>
    <property type="match status" value="1"/>
</dbReference>
<keyword evidence="3 5" id="KW-0863">Zinc-finger</keyword>
<evidence type="ECO:0000256" key="5">
    <source>
        <dbReference type="PROSITE-ProRule" id="PRU00723"/>
    </source>
</evidence>
<organism evidence="7 8">
    <name type="scientific">Paramecium octaurelia</name>
    <dbReference type="NCBI Taxonomy" id="43137"/>
    <lineage>
        <taxon>Eukaryota</taxon>
        <taxon>Sar</taxon>
        <taxon>Alveolata</taxon>
        <taxon>Ciliophora</taxon>
        <taxon>Intramacronucleata</taxon>
        <taxon>Oligohymenophorea</taxon>
        <taxon>Peniculida</taxon>
        <taxon>Parameciidae</taxon>
        <taxon>Paramecium</taxon>
    </lineage>
</organism>
<evidence type="ECO:0000313" key="8">
    <source>
        <dbReference type="Proteomes" id="UP000683925"/>
    </source>
</evidence>
<dbReference type="GO" id="GO:0008270">
    <property type="term" value="F:zinc ion binding"/>
    <property type="evidence" value="ECO:0007669"/>
    <property type="project" value="UniProtKB-KW"/>
</dbReference>
<dbReference type="AlphaFoldDB" id="A0A8S1TIM5"/>
<evidence type="ECO:0000256" key="1">
    <source>
        <dbReference type="ARBA" id="ARBA00022723"/>
    </source>
</evidence>
<evidence type="ECO:0000259" key="6">
    <source>
        <dbReference type="PROSITE" id="PS50103"/>
    </source>
</evidence>
<keyword evidence="8" id="KW-1185">Reference proteome</keyword>
<proteinExistence type="predicted"/>
<keyword evidence="2" id="KW-0677">Repeat</keyword>
<evidence type="ECO:0000313" key="7">
    <source>
        <dbReference type="EMBL" id="CAD8151677.1"/>
    </source>
</evidence>
<dbReference type="InterPro" id="IPR000571">
    <property type="entry name" value="Znf_CCCH"/>
</dbReference>
<feature type="domain" description="C3H1-type" evidence="6">
    <location>
        <begin position="178"/>
        <end position="206"/>
    </location>
</feature>